<dbReference type="HAMAP" id="MF_01023">
    <property type="entry name" value="HisC_aminotrans_2"/>
    <property type="match status" value="1"/>
</dbReference>
<protein>
    <recommendedName>
        <fullName evidence="9">Histidinol-phosphate aminotransferase</fullName>
        <ecNumber evidence="9">2.6.1.9</ecNumber>
    </recommendedName>
    <alternativeName>
        <fullName evidence="9">Imidazole acetol-phosphate transaminase</fullName>
    </alternativeName>
</protein>
<evidence type="ECO:0000256" key="9">
    <source>
        <dbReference type="HAMAP-Rule" id="MF_01023"/>
    </source>
</evidence>
<organism evidence="11 12">
    <name type="scientific">Luteibacter yeojuensis</name>
    <dbReference type="NCBI Taxonomy" id="345309"/>
    <lineage>
        <taxon>Bacteria</taxon>
        <taxon>Pseudomonadati</taxon>
        <taxon>Pseudomonadota</taxon>
        <taxon>Gammaproteobacteria</taxon>
        <taxon>Lysobacterales</taxon>
        <taxon>Rhodanobacteraceae</taxon>
        <taxon>Luteibacter</taxon>
    </lineage>
</organism>
<feature type="modified residue" description="N6-(pyridoxal phosphate)lysine" evidence="9">
    <location>
        <position position="236"/>
    </location>
</feature>
<feature type="domain" description="Aminotransferase class I/classII large" evidence="10">
    <location>
        <begin position="40"/>
        <end position="369"/>
    </location>
</feature>
<dbReference type="NCBIfam" id="TIGR01141">
    <property type="entry name" value="hisC"/>
    <property type="match status" value="1"/>
</dbReference>
<dbReference type="OrthoDB" id="9813612at2"/>
<dbReference type="GO" id="GO:0004400">
    <property type="term" value="F:histidinol-phosphate transaminase activity"/>
    <property type="evidence" value="ECO:0007669"/>
    <property type="project" value="UniProtKB-UniRule"/>
</dbReference>
<comment type="pathway">
    <text evidence="2 9">Amino-acid biosynthesis; L-histidine biosynthesis; L-histidine from 5-phospho-alpha-D-ribose 1-diphosphate: step 7/9.</text>
</comment>
<proteinExistence type="inferred from homology"/>
<dbReference type="InterPro" id="IPR015421">
    <property type="entry name" value="PyrdxlP-dep_Trfase_major"/>
</dbReference>
<dbReference type="EMBL" id="JZRB01000011">
    <property type="protein sequence ID" value="KJV36181.1"/>
    <property type="molecule type" value="Genomic_DNA"/>
</dbReference>
<dbReference type="InterPro" id="IPR015424">
    <property type="entry name" value="PyrdxlP-dep_Trfase"/>
</dbReference>
<dbReference type="InterPro" id="IPR001917">
    <property type="entry name" value="Aminotrans_II_pyridoxalP_BS"/>
</dbReference>
<comment type="similarity">
    <text evidence="3 9">Belongs to the class-II pyridoxal-phosphate-dependent aminotransferase family. Histidinol-phosphate aminotransferase subfamily.</text>
</comment>
<evidence type="ECO:0000256" key="7">
    <source>
        <dbReference type="ARBA" id="ARBA00022898"/>
    </source>
</evidence>
<dbReference type="Gene3D" id="3.90.1150.10">
    <property type="entry name" value="Aspartate Aminotransferase, domain 1"/>
    <property type="match status" value="1"/>
</dbReference>
<keyword evidence="6 9" id="KW-0808">Transferase</keyword>
<keyword evidence="9" id="KW-0028">Amino-acid biosynthesis</keyword>
<reference evidence="11 12" key="1">
    <citation type="submission" date="2015-03" db="EMBL/GenBank/DDBJ databases">
        <title>Draft genome sequence of Luteibacter yeojuensis strain SU11.</title>
        <authorList>
            <person name="Sulaiman J."/>
            <person name="Priya K."/>
            <person name="Chan K.-G."/>
        </authorList>
    </citation>
    <scope>NUCLEOTIDE SEQUENCE [LARGE SCALE GENOMIC DNA]</scope>
    <source>
        <strain evidence="11 12">SU11</strain>
    </source>
</reference>
<evidence type="ECO:0000313" key="11">
    <source>
        <dbReference type="EMBL" id="KJV36181.1"/>
    </source>
</evidence>
<dbReference type="InterPro" id="IPR050106">
    <property type="entry name" value="HistidinolP_aminotransfase"/>
</dbReference>
<dbReference type="PATRIC" id="fig|345309.4.peg.303"/>
<dbReference type="AlphaFoldDB" id="A0A0F3KYF4"/>
<dbReference type="PANTHER" id="PTHR43643:SF3">
    <property type="entry name" value="HISTIDINOL-PHOSPHATE AMINOTRANSFERASE"/>
    <property type="match status" value="1"/>
</dbReference>
<dbReference type="GO" id="GO:0000105">
    <property type="term" value="P:L-histidine biosynthetic process"/>
    <property type="evidence" value="ECO:0007669"/>
    <property type="project" value="UniProtKB-UniRule"/>
</dbReference>
<comment type="caution">
    <text evidence="11">The sequence shown here is derived from an EMBL/GenBank/DDBJ whole genome shotgun (WGS) entry which is preliminary data.</text>
</comment>
<keyword evidence="7 9" id="KW-0663">Pyridoxal phosphate</keyword>
<evidence type="ECO:0000256" key="1">
    <source>
        <dbReference type="ARBA" id="ARBA00001933"/>
    </source>
</evidence>
<evidence type="ECO:0000256" key="8">
    <source>
        <dbReference type="ARBA" id="ARBA00047481"/>
    </source>
</evidence>
<dbReference type="EC" id="2.6.1.9" evidence="9"/>
<sequence>MTAAFDAAALANRATSALRAYDPGHDLPALRIRFGAVLSELGSNENPLGPSPHATRAATRVLEDIWRYPDPVGASLKQRLSGELGIATRSITLGNGSHELLMLLAQCFADAEHPVVHSQYGFAVFPIAAAAAGAPAVAVPALPADHATAPYGHDLEAIAAAITPATRLVYLANPNNPTGTWFTDAELEQFLAKVPAETLVVVDEAYHEYVDAAGLSTALHLLGRFPNLIVTRTFSKAYGLAGLRIGYMLSHPTVAAVAERLRESFNVNGVALAAAEAALGDHEHRARVRDTNRRDRAWLADELTARGLRVLPSQTNFLLVDLGQDAAAFEAYLFEQGVIVRPMGGYGLPHTVRVSVGSRGELKRFLENLP</sequence>
<keyword evidence="12" id="KW-1185">Reference proteome</keyword>
<dbReference type="InterPro" id="IPR015422">
    <property type="entry name" value="PyrdxlP-dep_Trfase_small"/>
</dbReference>
<name>A0A0F3KYF4_9GAMM</name>
<evidence type="ECO:0000256" key="3">
    <source>
        <dbReference type="ARBA" id="ARBA00007970"/>
    </source>
</evidence>
<evidence type="ECO:0000256" key="6">
    <source>
        <dbReference type="ARBA" id="ARBA00022679"/>
    </source>
</evidence>
<gene>
    <name evidence="9" type="primary">hisC</name>
    <name evidence="11" type="ORF">VI08_05700</name>
</gene>
<dbReference type="InterPro" id="IPR004839">
    <property type="entry name" value="Aminotransferase_I/II_large"/>
</dbReference>
<dbReference type="GO" id="GO:0030170">
    <property type="term" value="F:pyridoxal phosphate binding"/>
    <property type="evidence" value="ECO:0007669"/>
    <property type="project" value="InterPro"/>
</dbReference>
<comment type="catalytic activity">
    <reaction evidence="8 9">
        <text>L-histidinol phosphate + 2-oxoglutarate = 3-(imidazol-4-yl)-2-oxopropyl phosphate + L-glutamate</text>
        <dbReference type="Rhea" id="RHEA:23744"/>
        <dbReference type="ChEBI" id="CHEBI:16810"/>
        <dbReference type="ChEBI" id="CHEBI:29985"/>
        <dbReference type="ChEBI" id="CHEBI:57766"/>
        <dbReference type="ChEBI" id="CHEBI:57980"/>
        <dbReference type="EC" id="2.6.1.9"/>
    </reaction>
</comment>
<dbReference type="CDD" id="cd00609">
    <property type="entry name" value="AAT_like"/>
    <property type="match status" value="1"/>
</dbReference>
<comment type="subunit">
    <text evidence="4 9">Homodimer.</text>
</comment>
<evidence type="ECO:0000313" key="12">
    <source>
        <dbReference type="Proteomes" id="UP000033651"/>
    </source>
</evidence>
<evidence type="ECO:0000259" key="10">
    <source>
        <dbReference type="Pfam" id="PF00155"/>
    </source>
</evidence>
<comment type="cofactor">
    <cofactor evidence="1 9">
        <name>pyridoxal 5'-phosphate</name>
        <dbReference type="ChEBI" id="CHEBI:597326"/>
    </cofactor>
</comment>
<dbReference type="UniPathway" id="UPA00031">
    <property type="reaction ID" value="UER00012"/>
</dbReference>
<evidence type="ECO:0000256" key="5">
    <source>
        <dbReference type="ARBA" id="ARBA00022576"/>
    </source>
</evidence>
<dbReference type="RefSeq" id="WP_045828600.1">
    <property type="nucleotide sequence ID" value="NZ_JZRB01000011.1"/>
</dbReference>
<dbReference type="Proteomes" id="UP000033651">
    <property type="component" value="Unassembled WGS sequence"/>
</dbReference>
<dbReference type="SUPFAM" id="SSF53383">
    <property type="entry name" value="PLP-dependent transferases"/>
    <property type="match status" value="1"/>
</dbReference>
<dbReference type="PROSITE" id="PS00599">
    <property type="entry name" value="AA_TRANSFER_CLASS_2"/>
    <property type="match status" value="1"/>
</dbReference>
<dbReference type="Gene3D" id="3.40.640.10">
    <property type="entry name" value="Type I PLP-dependent aspartate aminotransferase-like (Major domain)"/>
    <property type="match status" value="1"/>
</dbReference>
<dbReference type="Pfam" id="PF00155">
    <property type="entry name" value="Aminotran_1_2"/>
    <property type="match status" value="1"/>
</dbReference>
<evidence type="ECO:0000256" key="2">
    <source>
        <dbReference type="ARBA" id="ARBA00005011"/>
    </source>
</evidence>
<dbReference type="InterPro" id="IPR005861">
    <property type="entry name" value="HisP_aminotrans"/>
</dbReference>
<keyword evidence="5 9" id="KW-0032">Aminotransferase</keyword>
<evidence type="ECO:0000256" key="4">
    <source>
        <dbReference type="ARBA" id="ARBA00011738"/>
    </source>
</evidence>
<dbReference type="PANTHER" id="PTHR43643">
    <property type="entry name" value="HISTIDINOL-PHOSPHATE AMINOTRANSFERASE 2"/>
    <property type="match status" value="1"/>
</dbReference>
<keyword evidence="9" id="KW-0368">Histidine biosynthesis</keyword>
<accession>A0A0F3KYF4</accession>